<comment type="caution">
    <text evidence="1">The sequence shown here is derived from an EMBL/GenBank/DDBJ whole genome shotgun (WGS) entry which is preliminary data.</text>
</comment>
<gene>
    <name evidence="1" type="ORF">GTOL_12088</name>
</gene>
<dbReference type="EMBL" id="CAJQUM010000001">
    <property type="protein sequence ID" value="CAG4884205.1"/>
    <property type="molecule type" value="Genomic_DNA"/>
</dbReference>
<organism evidence="1 2">
    <name type="scientific">Georgfuchsia toluolica</name>
    <dbReference type="NCBI Taxonomy" id="424218"/>
    <lineage>
        <taxon>Bacteria</taxon>
        <taxon>Pseudomonadati</taxon>
        <taxon>Pseudomonadota</taxon>
        <taxon>Betaproteobacteria</taxon>
        <taxon>Nitrosomonadales</taxon>
        <taxon>Sterolibacteriaceae</taxon>
        <taxon>Georgfuchsia</taxon>
    </lineage>
</organism>
<keyword evidence="2" id="KW-1185">Reference proteome</keyword>
<dbReference type="Proteomes" id="UP000742786">
    <property type="component" value="Unassembled WGS sequence"/>
</dbReference>
<name>A0A916J6R3_9PROT</name>
<dbReference type="RefSeq" id="WP_220636077.1">
    <property type="nucleotide sequence ID" value="NZ_CAJQUM010000001.1"/>
</dbReference>
<dbReference type="AlphaFoldDB" id="A0A916J6R3"/>
<accession>A0A916J6R3</accession>
<protein>
    <submittedName>
        <fullName evidence="1">Uncharacterized protein</fullName>
    </submittedName>
</protein>
<proteinExistence type="predicted"/>
<sequence>MRFTLFYRGPLKSNRGVDDKQAIRRAFHPQLKQLWAQPPLADFTDWLKPEPKPGDITLIEQIGSFQFAPLVSESIHMVVELNITMLRPGAPGELVSHAGDLDNRIKTLLDALRVPREATALPRGDAPSESETPFFCLLGDDRLVTHLNISTDSLLEPVSNPSEVVLLLEVITRATRLTYANVGLSS</sequence>
<reference evidence="1" key="1">
    <citation type="submission" date="2021-04" db="EMBL/GenBank/DDBJ databases">
        <authorList>
            <person name="Hornung B."/>
        </authorList>
    </citation>
    <scope>NUCLEOTIDE SEQUENCE</scope>
    <source>
        <strain evidence="1">G5G6</strain>
    </source>
</reference>
<evidence type="ECO:0000313" key="2">
    <source>
        <dbReference type="Proteomes" id="UP000742786"/>
    </source>
</evidence>
<evidence type="ECO:0000313" key="1">
    <source>
        <dbReference type="EMBL" id="CAG4884205.1"/>
    </source>
</evidence>